<evidence type="ECO:0000313" key="4">
    <source>
        <dbReference type="WBParaSite" id="EVEC_0001118301-mRNA-1"/>
    </source>
</evidence>
<feature type="compositionally biased region" description="Basic and acidic residues" evidence="1">
    <location>
        <begin position="71"/>
        <end position="81"/>
    </location>
</feature>
<dbReference type="AlphaFoldDB" id="A0A0N4VK12"/>
<keyword evidence="3" id="KW-1185">Reference proteome</keyword>
<organism evidence="4">
    <name type="scientific">Enterobius vermicularis</name>
    <name type="common">Human pinworm</name>
    <dbReference type="NCBI Taxonomy" id="51028"/>
    <lineage>
        <taxon>Eukaryota</taxon>
        <taxon>Metazoa</taxon>
        <taxon>Ecdysozoa</taxon>
        <taxon>Nematoda</taxon>
        <taxon>Chromadorea</taxon>
        <taxon>Rhabditida</taxon>
        <taxon>Spirurina</taxon>
        <taxon>Oxyuridomorpha</taxon>
        <taxon>Oxyuroidea</taxon>
        <taxon>Oxyuridae</taxon>
        <taxon>Enterobius</taxon>
    </lineage>
</organism>
<gene>
    <name evidence="2" type="ORF">EVEC_LOCUS10508</name>
</gene>
<evidence type="ECO:0000313" key="2">
    <source>
        <dbReference type="EMBL" id="VDD95757.1"/>
    </source>
</evidence>
<dbReference type="WBParaSite" id="EVEC_0001118301-mRNA-1">
    <property type="protein sequence ID" value="EVEC_0001118301-mRNA-1"/>
    <property type="gene ID" value="EVEC_0001118301"/>
</dbReference>
<dbReference type="EMBL" id="UXUI01010906">
    <property type="protein sequence ID" value="VDD95757.1"/>
    <property type="molecule type" value="Genomic_DNA"/>
</dbReference>
<feature type="region of interest" description="Disordered" evidence="1">
    <location>
        <begin position="62"/>
        <end position="81"/>
    </location>
</feature>
<reference evidence="4" key="1">
    <citation type="submission" date="2017-02" db="UniProtKB">
        <authorList>
            <consortium name="WormBaseParasite"/>
        </authorList>
    </citation>
    <scope>IDENTIFICATION</scope>
</reference>
<proteinExistence type="predicted"/>
<sequence>MEDDMRKGGEGGFDCLLFALGFKSHLLLTRQIRKETTVLVWLCVYLLRLDNDSFGWVMKRNDGQGKALNGNEKRQREGMEA</sequence>
<evidence type="ECO:0000256" key="1">
    <source>
        <dbReference type="SAM" id="MobiDB-lite"/>
    </source>
</evidence>
<evidence type="ECO:0000313" key="3">
    <source>
        <dbReference type="Proteomes" id="UP000274131"/>
    </source>
</evidence>
<reference evidence="2 3" key="2">
    <citation type="submission" date="2018-10" db="EMBL/GenBank/DDBJ databases">
        <authorList>
            <consortium name="Pathogen Informatics"/>
        </authorList>
    </citation>
    <scope>NUCLEOTIDE SEQUENCE [LARGE SCALE GENOMIC DNA]</scope>
</reference>
<accession>A0A0N4VK12</accession>
<protein>
    <submittedName>
        <fullName evidence="4">Ovule protein</fullName>
    </submittedName>
</protein>
<name>A0A0N4VK12_ENTVE</name>
<dbReference type="Proteomes" id="UP000274131">
    <property type="component" value="Unassembled WGS sequence"/>
</dbReference>